<accession>A0A9D1ITI6</accession>
<dbReference type="Proteomes" id="UP000824082">
    <property type="component" value="Unassembled WGS sequence"/>
</dbReference>
<dbReference type="EMBL" id="DVMX01000151">
    <property type="protein sequence ID" value="HIU42471.1"/>
    <property type="molecule type" value="Genomic_DNA"/>
</dbReference>
<organism evidence="1 2">
    <name type="scientific">Candidatus Egerieicola faecale</name>
    <dbReference type="NCBI Taxonomy" id="2840774"/>
    <lineage>
        <taxon>Bacteria</taxon>
        <taxon>Bacillati</taxon>
        <taxon>Bacillota</taxon>
        <taxon>Clostridia</taxon>
        <taxon>Eubacteriales</taxon>
        <taxon>Oscillospiraceae</taxon>
        <taxon>Oscillospiraceae incertae sedis</taxon>
        <taxon>Candidatus Egerieicola</taxon>
    </lineage>
</organism>
<reference evidence="1" key="2">
    <citation type="journal article" date="2021" name="PeerJ">
        <title>Extensive microbial diversity within the chicken gut microbiome revealed by metagenomics and culture.</title>
        <authorList>
            <person name="Gilroy R."/>
            <person name="Ravi A."/>
            <person name="Getino M."/>
            <person name="Pursley I."/>
            <person name="Horton D.L."/>
            <person name="Alikhan N.F."/>
            <person name="Baker D."/>
            <person name="Gharbi K."/>
            <person name="Hall N."/>
            <person name="Watson M."/>
            <person name="Adriaenssens E.M."/>
            <person name="Foster-Nyarko E."/>
            <person name="Jarju S."/>
            <person name="Secka A."/>
            <person name="Antonio M."/>
            <person name="Oren A."/>
            <person name="Chaudhuri R.R."/>
            <person name="La Ragione R."/>
            <person name="Hildebrand F."/>
            <person name="Pallen M.J."/>
        </authorList>
    </citation>
    <scope>NUCLEOTIDE SEQUENCE</scope>
    <source>
        <strain evidence="1">4509</strain>
    </source>
</reference>
<sequence length="115" mass="12615">MSNNTLVQVEVPVTEDYNANGRIGVQTANETSSMIESGSIETALVLLSWNDAGFTGQGWELTDTVSGFYLNINPDTQLDNIDTLFTAAFRDLADNKKADCIPNLIEKYTSSCVNW</sequence>
<gene>
    <name evidence="1" type="ORF">IAD19_07975</name>
</gene>
<dbReference type="AlphaFoldDB" id="A0A9D1ITI6"/>
<comment type="caution">
    <text evidence="1">The sequence shown here is derived from an EMBL/GenBank/DDBJ whole genome shotgun (WGS) entry which is preliminary data.</text>
</comment>
<reference evidence="1" key="1">
    <citation type="submission" date="2020-10" db="EMBL/GenBank/DDBJ databases">
        <authorList>
            <person name="Gilroy R."/>
        </authorList>
    </citation>
    <scope>NUCLEOTIDE SEQUENCE</scope>
    <source>
        <strain evidence="1">4509</strain>
    </source>
</reference>
<proteinExistence type="predicted"/>
<evidence type="ECO:0000313" key="2">
    <source>
        <dbReference type="Proteomes" id="UP000824082"/>
    </source>
</evidence>
<protein>
    <submittedName>
        <fullName evidence="1">Uncharacterized protein</fullName>
    </submittedName>
</protein>
<name>A0A9D1ITI6_9FIRM</name>
<evidence type="ECO:0000313" key="1">
    <source>
        <dbReference type="EMBL" id="HIU42471.1"/>
    </source>
</evidence>